<name>A0A8S1XQK2_9CILI</name>
<dbReference type="EMBL" id="CAJJDO010000133">
    <property type="protein sequence ID" value="CAD8203415.1"/>
    <property type="molecule type" value="Genomic_DNA"/>
</dbReference>
<accession>A0A8S1XQK2</accession>
<organism evidence="2 3">
    <name type="scientific">Paramecium pentaurelia</name>
    <dbReference type="NCBI Taxonomy" id="43138"/>
    <lineage>
        <taxon>Eukaryota</taxon>
        <taxon>Sar</taxon>
        <taxon>Alveolata</taxon>
        <taxon>Ciliophora</taxon>
        <taxon>Intramacronucleata</taxon>
        <taxon>Oligohymenophorea</taxon>
        <taxon>Peniculida</taxon>
        <taxon>Parameciidae</taxon>
        <taxon>Paramecium</taxon>
    </lineage>
</organism>
<feature type="coiled-coil region" evidence="1">
    <location>
        <begin position="262"/>
        <end position="289"/>
    </location>
</feature>
<proteinExistence type="predicted"/>
<evidence type="ECO:0000313" key="3">
    <source>
        <dbReference type="Proteomes" id="UP000689195"/>
    </source>
</evidence>
<comment type="caution">
    <text evidence="2">The sequence shown here is derived from an EMBL/GenBank/DDBJ whole genome shotgun (WGS) entry which is preliminary data.</text>
</comment>
<evidence type="ECO:0000313" key="2">
    <source>
        <dbReference type="EMBL" id="CAD8203415.1"/>
    </source>
</evidence>
<sequence>MNDTKAKEYLCKSHQEGIELLLIDEKNKVQKFACIQCVSEKQGRYLTLEQLEQSFSDYQQQSEKSLRHFQQLKNQQISNSISMLRQAKEDYTQKINLYIKQLEESSKSFENIIHSTLQFKDQNIFKLEQDQVLQILEPVYLNQSPNHYFQIINNSLEQDSQLYINFEQSMKELITLQFQNSNQIFLEQLRQRFLLKSLVNKIKEQNENNKFDYLISGDSCNQANLIFENQINIFLFNKMQMCIQYEQFVKNFENRNKLSFEQVQLNQNLTEEQNKLKQQYNNCEQWNEIYKMNLEKKIIYLESLKTKINSINFCNQIQNEMQIQTDETIQSMEQKINQYEGKIFQLQKEKDNLNHPIKIKCNQFILTKKIRINFYLTSIIGSQVNKSYSKRLKLLNIKNYQFYSHVFSFHQMTLINFFLIIELKCLKYYSQYFHWYIQSKQFYCC</sequence>
<keyword evidence="3" id="KW-1185">Reference proteome</keyword>
<reference evidence="2" key="1">
    <citation type="submission" date="2021-01" db="EMBL/GenBank/DDBJ databases">
        <authorList>
            <consortium name="Genoscope - CEA"/>
            <person name="William W."/>
        </authorList>
    </citation>
    <scope>NUCLEOTIDE SEQUENCE</scope>
</reference>
<keyword evidence="1" id="KW-0175">Coiled coil</keyword>
<evidence type="ECO:0000256" key="1">
    <source>
        <dbReference type="SAM" id="Coils"/>
    </source>
</evidence>
<dbReference type="AlphaFoldDB" id="A0A8S1XQK2"/>
<gene>
    <name evidence="2" type="ORF">PPENT_87.1.T1330188</name>
</gene>
<protein>
    <submittedName>
        <fullName evidence="2">Uncharacterized protein</fullName>
    </submittedName>
</protein>
<dbReference type="Proteomes" id="UP000689195">
    <property type="component" value="Unassembled WGS sequence"/>
</dbReference>